<keyword evidence="10" id="KW-0539">Nucleus</keyword>
<dbReference type="Pfam" id="PF04983">
    <property type="entry name" value="RNA_pol_Rpb1_3"/>
    <property type="match status" value="1"/>
</dbReference>
<feature type="compositionally biased region" description="Basic and acidic residues" evidence="13">
    <location>
        <begin position="1431"/>
        <end position="1441"/>
    </location>
</feature>
<dbReference type="eggNOG" id="KOG0262">
    <property type="taxonomic scope" value="Eukaryota"/>
</dbReference>
<dbReference type="InterPro" id="IPR006592">
    <property type="entry name" value="RNA_pol_N"/>
</dbReference>
<dbReference type="Gene3D" id="1.10.132.30">
    <property type="match status" value="1"/>
</dbReference>
<keyword evidence="3 12" id="KW-0240">DNA-directed RNA polymerase</keyword>
<dbReference type="Pfam" id="PF04998">
    <property type="entry name" value="RNA_pol_Rpb1_5"/>
    <property type="match status" value="1"/>
</dbReference>
<comment type="catalytic activity">
    <reaction evidence="11 12">
        <text>RNA(n) + a ribonucleoside 5'-triphosphate = RNA(n+1) + diphosphate</text>
        <dbReference type="Rhea" id="RHEA:21248"/>
        <dbReference type="Rhea" id="RHEA-COMP:14527"/>
        <dbReference type="Rhea" id="RHEA-COMP:17342"/>
        <dbReference type="ChEBI" id="CHEBI:33019"/>
        <dbReference type="ChEBI" id="CHEBI:61557"/>
        <dbReference type="ChEBI" id="CHEBI:140395"/>
        <dbReference type="EC" id="2.7.7.6"/>
    </reaction>
</comment>
<dbReference type="GO" id="GO:0046872">
    <property type="term" value="F:metal ion binding"/>
    <property type="evidence" value="ECO:0007669"/>
    <property type="project" value="UniProtKB-KW"/>
</dbReference>
<gene>
    <name evidence="15" type="ORF">GQ26_0311030</name>
</gene>
<dbReference type="InterPro" id="IPR007081">
    <property type="entry name" value="RNA_pol_Rpb1_5"/>
</dbReference>
<feature type="compositionally biased region" description="Acidic residues" evidence="13">
    <location>
        <begin position="1372"/>
        <end position="1387"/>
    </location>
</feature>
<dbReference type="InterPro" id="IPR042102">
    <property type="entry name" value="RNA_pol_Rpb1_3_sf"/>
</dbReference>
<dbReference type="SMART" id="SM00663">
    <property type="entry name" value="RPOLA_N"/>
    <property type="match status" value="1"/>
</dbReference>
<keyword evidence="6" id="KW-0479">Metal-binding</keyword>
<dbReference type="InterPro" id="IPR007083">
    <property type="entry name" value="RNA_pol_Rpb1_4"/>
</dbReference>
<protein>
    <recommendedName>
        <fullName evidence="12">DNA-directed RNA polymerase subunit</fullName>
        <ecNumber evidence="12">2.7.7.6</ecNumber>
    </recommendedName>
</protein>
<dbReference type="Gene3D" id="1.10.274.100">
    <property type="entry name" value="RNA polymerase Rpb1, domain 3"/>
    <property type="match status" value="1"/>
</dbReference>
<keyword evidence="7" id="KW-0862">Zinc</keyword>
<feature type="compositionally biased region" description="Acidic residues" evidence="13">
    <location>
        <begin position="1419"/>
        <end position="1430"/>
    </location>
</feature>
<evidence type="ECO:0000256" key="10">
    <source>
        <dbReference type="ARBA" id="ARBA00023242"/>
    </source>
</evidence>
<dbReference type="InterPro" id="IPR045867">
    <property type="entry name" value="DNA-dir_RpoC_beta_prime"/>
</dbReference>
<evidence type="ECO:0000256" key="7">
    <source>
        <dbReference type="ARBA" id="ARBA00022833"/>
    </source>
</evidence>
<dbReference type="SUPFAM" id="SSF64484">
    <property type="entry name" value="beta and beta-prime subunits of DNA dependent RNA-polymerase"/>
    <property type="match status" value="1"/>
</dbReference>
<feature type="domain" description="RNA polymerase N-terminal" evidence="14">
    <location>
        <begin position="355"/>
        <end position="679"/>
    </location>
</feature>
<evidence type="ECO:0000256" key="3">
    <source>
        <dbReference type="ARBA" id="ARBA00022478"/>
    </source>
</evidence>
<dbReference type="CDD" id="cd02735">
    <property type="entry name" value="RNAP_I_Rpa1_C"/>
    <property type="match status" value="1"/>
</dbReference>
<feature type="compositionally biased region" description="Basic and acidic residues" evidence="13">
    <location>
        <begin position="1458"/>
        <end position="1467"/>
    </location>
</feature>
<keyword evidence="8" id="KW-0460">Magnesium</keyword>
<dbReference type="GO" id="GO:0003899">
    <property type="term" value="F:DNA-directed RNA polymerase activity"/>
    <property type="evidence" value="ECO:0007669"/>
    <property type="project" value="UniProtKB-EC"/>
</dbReference>
<evidence type="ECO:0000313" key="15">
    <source>
        <dbReference type="EMBL" id="KFX44053.1"/>
    </source>
</evidence>
<dbReference type="Gene3D" id="3.30.1490.180">
    <property type="entry name" value="RNA polymerase ii"/>
    <property type="match status" value="1"/>
</dbReference>
<proteinExistence type="inferred from homology"/>
<evidence type="ECO:0000256" key="4">
    <source>
        <dbReference type="ARBA" id="ARBA00022679"/>
    </source>
</evidence>
<evidence type="ECO:0000259" key="14">
    <source>
        <dbReference type="SMART" id="SM00663"/>
    </source>
</evidence>
<dbReference type="EMBL" id="JPOX01000031">
    <property type="protein sequence ID" value="KFX44053.1"/>
    <property type="molecule type" value="Genomic_DNA"/>
</dbReference>
<keyword evidence="9 12" id="KW-0804">Transcription</keyword>
<dbReference type="Pfam" id="PF04997">
    <property type="entry name" value="RNA_pol_Rpb1_1"/>
    <property type="match status" value="1"/>
</dbReference>
<dbReference type="HOGENOM" id="CLU_000487_2_4_1"/>
<dbReference type="Gene3D" id="4.10.860.120">
    <property type="entry name" value="RNA polymerase II, clamp domain"/>
    <property type="match status" value="1"/>
</dbReference>
<name>A0A093XFT2_TALMA</name>
<dbReference type="InterPro" id="IPR044893">
    <property type="entry name" value="RNA_pol_Rpb1_clamp_domain"/>
</dbReference>
<reference key="1">
    <citation type="journal article" date="2014" name="PLoS Genet.">
        <title>Signature Gene Expression Reveals Novel Clues to the Molecular Mechanisms of Dimorphic Transition in Penicillium marneffei.</title>
        <authorList>
            <person name="Yang E."/>
            <person name="Wang G."/>
            <person name="Cai J."/>
            <person name="Woo P.C."/>
            <person name="Lau S.K."/>
            <person name="Yuen K.-Y."/>
            <person name="Chow W.-N."/>
            <person name="Lin X."/>
        </authorList>
    </citation>
    <scope>NUCLEOTIDE SEQUENCE [LARGE SCALE GENOMIC DNA]</scope>
    <source>
        <strain>PM1</strain>
    </source>
</reference>
<dbReference type="GO" id="GO:0005736">
    <property type="term" value="C:RNA polymerase I complex"/>
    <property type="evidence" value="ECO:0007669"/>
    <property type="project" value="UniProtKB-ARBA"/>
</dbReference>
<dbReference type="EC" id="2.7.7.6" evidence="12"/>
<accession>A0A093XFT2</accession>
<evidence type="ECO:0000256" key="8">
    <source>
        <dbReference type="ARBA" id="ARBA00022842"/>
    </source>
</evidence>
<evidence type="ECO:0000256" key="13">
    <source>
        <dbReference type="SAM" id="MobiDB-lite"/>
    </source>
</evidence>
<comment type="subcellular location">
    <subcellularLocation>
        <location evidence="1">Nucleus</location>
    </subcellularLocation>
</comment>
<dbReference type="InterPro" id="IPR000722">
    <property type="entry name" value="RNA_pol_asu"/>
</dbReference>
<dbReference type="PANTHER" id="PTHR19376">
    <property type="entry name" value="DNA-DIRECTED RNA POLYMERASE"/>
    <property type="match status" value="1"/>
</dbReference>
<dbReference type="FunFam" id="1.10.274.100:FF:000006">
    <property type="entry name" value="DNA-directed RNA polymerase subunit"/>
    <property type="match status" value="1"/>
</dbReference>
<dbReference type="InterPro" id="IPR007080">
    <property type="entry name" value="RNA_pol_Rpb1_1"/>
</dbReference>
<evidence type="ECO:0000256" key="1">
    <source>
        <dbReference type="ARBA" id="ARBA00004123"/>
    </source>
</evidence>
<dbReference type="CDD" id="cd01435">
    <property type="entry name" value="RNAP_I_RPA1_N"/>
    <property type="match status" value="1"/>
</dbReference>
<comment type="function">
    <text evidence="12">DNA-dependent RNA polymerase catalyzes the transcription of DNA into RNA using the four ribonucleoside triphosphates as substrates.</text>
</comment>
<keyword evidence="4 12" id="KW-0808">Transferase</keyword>
<dbReference type="InterPro" id="IPR038120">
    <property type="entry name" value="Rpb1_funnel_sf"/>
</dbReference>
<evidence type="ECO:0000256" key="11">
    <source>
        <dbReference type="ARBA" id="ARBA00048552"/>
    </source>
</evidence>
<sequence length="1689" mass="188720">MASFARPVASELASVDFSVYSSEDIKKISVKRIFNTPSLDSLHNPIPHSLYDPALGAWGDHVCTTCRASSWSCPGHPGHIELPVPVWNVTFFDQVYRLLRAKCDYCHRLRMPRIEINAFACKLRLLQYGLVDQTAKIDMIGEDAQDAAVDADEKGNVDPQTKMELRNKFVKKCIREAQKQGDGDALFGGAKNPVSAEQRRELIKEFFKEAAKNPQKPCANCHYTSPGYRKDRYAKIFRKAMTTKALVANQMAGMSAPNPVIVLQEEKRLLNKTKEQDKQNGTAIGDVAELHGAEEEVVRANAAIDQGSLAGGQVGGQQFVSAPEVHAAICLLFEKEREILNLVYSSRLGFKINPDMMFVRNILVPPNRFRPPAQQGGQIMEAQQNTPFTQILKTCDLINTISHSRQTAETDGARMREYRDLLQAIVTLQEQVNSLIDSDRGPGGMAAARAANGIKQILEKKEGLFRKNMMGKRVNYAARSVISPDPSLETHEVGVPMVFAKKLTFPEPVTSFNFHELREAVINGPDKYPGASAIENESGQVVNLKFKNLEERTALANQLLAPSHAKMKGNRNKKVYRHLTTGDYVVMNRQPTLHKPSMMGHRARVLPNERVLRLPYPNTNSYNADYDGDEMNMHFPQNTLARSELLMITDADRQYISSTDGKPLRGLIQDHITVSTFLTSRDTFFEEEEYHELLYSCLRPENANTVTDRIQLVEPAFIRPRRLWTGKQVISTVLKNIMPPNRRGLNLQGKSSTPGDRWGKGNEEDKVIFKDGELLCGILDKKQIGASGGGFIDAIHEIYGNTIAGSLLSILGRLLTRYLNMRAFSCGIEDLRLTPEGDQKRVEILKKAGELGKNVSLKYVTLDQNPAADQDAELKRRLEDVLRDDQKQSGLDSVYNSQTRKLTSDITAGCLPHGLIKQFPWNQMQLMTTTGAKGSSVNANLISCNLGQQVLEGRRVPVMVSGKTLPSYRAFETHPQAGGYVCGRFLTGIKPQEYYFHTMAGREGLIDTAVKTAKSGYLQRCLIKGMEAVKVEYDSSVRDTANGGSVIQFIYGEDGLDVAKQVHLQNFSFLAQNYVSTMAQLNMNQDYHKLEKPEVTEWHKDAMKQVKRTGRLDAKDPVLAVYQPGGHFGSVSEAFSQALKKYEDSNPDKLLKDKKAGIAGALSKKAFESVMHMKYLNSVIDPGDAVGIVAGQSIGSQTTQMTLNTFHLAGHSARNVTLGVPRLREIVMTASKKPMTPTMTVEVIEELSEEKGESFAKGISRLSIAEVIDSLQVRETTSGKDEKFKIYDIDMKFFDSKEYEKEYAITKRDLVRALQDEFLPKFIKKISDEIKRRYDEQNLAGFSAAQPEIGVSIGTTERFEGAIRETQAGGAGDDDDDADEDNEDDEEDAKRGQSKQNRDNQVSYEAPDDDEDIIRKEQDESDLEDDDEDNENKQKQDRKLEDESESSDSSDDEDEMTEQAKLDRTDVEERTKEILGKYPEISIFKYNAQEGNSCFIRLQYKISTPKLLVLPLVEDCARRAVIQAVQDIGSCLYTPADAENKEPAKIDIEGVNLLAMRDYQDYIKPHTIRTNSIHDMLIYYGVEAARSTIIREMSDVFSGHSITVDNRHLNLIGDVMTHSGGFKSYSRNGLIRESNSPFSKSSFETSVGFMRDAVLERDFDDLKSPSSRIVVGRLGNVGTGAFDIFAPVA</sequence>
<dbReference type="Pfam" id="PF05000">
    <property type="entry name" value="RNA_pol_Rpb1_4"/>
    <property type="match status" value="1"/>
</dbReference>
<evidence type="ECO:0000256" key="6">
    <source>
        <dbReference type="ARBA" id="ARBA00022723"/>
    </source>
</evidence>
<evidence type="ECO:0000256" key="12">
    <source>
        <dbReference type="RuleBase" id="RU004279"/>
    </source>
</evidence>
<reference evidence="15" key="2">
    <citation type="journal article" date="2014" name="PLoS Genet.">
        <title>Signature gene expression reveals novel clues to the molecular mechanisms of dimorphic transition in Penicillium marneffei.</title>
        <authorList>
            <person name="Yang E."/>
            <person name="Wang G."/>
            <person name="Cai J."/>
            <person name="Woo P.C."/>
            <person name="Lau S.K."/>
            <person name="Yuen K.-Y."/>
            <person name="Chow W.-N."/>
            <person name="Lin X."/>
        </authorList>
    </citation>
    <scope>NUCLEOTIDE SEQUENCE</scope>
    <source>
        <strain evidence="15">PM1</strain>
    </source>
</reference>
<dbReference type="FunFam" id="3.30.1490.180:FF:000003">
    <property type="entry name" value="DNA-directed RNA polymerase subunit"/>
    <property type="match status" value="1"/>
</dbReference>
<dbReference type="FunFam" id="1.10.132.30:FF:000005">
    <property type="entry name" value="DNA-directed RNA polymerase subunit"/>
    <property type="match status" value="1"/>
</dbReference>
<dbReference type="GO" id="GO:0003677">
    <property type="term" value="F:DNA binding"/>
    <property type="evidence" value="ECO:0007669"/>
    <property type="project" value="InterPro"/>
</dbReference>
<dbReference type="InterPro" id="IPR015699">
    <property type="entry name" value="DNA-dir_RNA_pol1_lsu_N"/>
</dbReference>
<keyword evidence="5 12" id="KW-0548">Nucleotidyltransferase</keyword>
<dbReference type="Gene3D" id="2.40.40.20">
    <property type="match status" value="1"/>
</dbReference>
<dbReference type="Gene3D" id="3.30.70.2850">
    <property type="match status" value="2"/>
</dbReference>
<evidence type="ECO:0000256" key="5">
    <source>
        <dbReference type="ARBA" id="ARBA00022695"/>
    </source>
</evidence>
<comment type="similarity">
    <text evidence="2 12">Belongs to the RNA polymerase beta' chain family.</text>
</comment>
<dbReference type="InterPro" id="IPR007066">
    <property type="entry name" value="RNA_pol_Rpb1_3"/>
</dbReference>
<evidence type="ECO:0000256" key="9">
    <source>
        <dbReference type="ARBA" id="ARBA00023163"/>
    </source>
</evidence>
<dbReference type="Gene3D" id="1.10.357.120">
    <property type="match status" value="1"/>
</dbReference>
<comment type="caution">
    <text evidence="15">The sequence shown here is derived from an EMBL/GenBank/DDBJ whole genome shotgun (WGS) entry which is preliminary data.</text>
</comment>
<evidence type="ECO:0000256" key="2">
    <source>
        <dbReference type="ARBA" id="ARBA00006460"/>
    </source>
</evidence>
<dbReference type="Pfam" id="PF00623">
    <property type="entry name" value="RNA_pol_Rpb1_2"/>
    <property type="match status" value="1"/>
</dbReference>
<dbReference type="PANTHER" id="PTHR19376:SF11">
    <property type="entry name" value="DNA-DIRECTED RNA POLYMERASE I SUBUNIT RPA1"/>
    <property type="match status" value="1"/>
</dbReference>
<dbReference type="InterPro" id="IPR047107">
    <property type="entry name" value="DNA-dir_RNA_pol1_lsu_C"/>
</dbReference>
<organism evidence="15">
    <name type="scientific">Talaromyces marneffei PM1</name>
    <dbReference type="NCBI Taxonomy" id="1077442"/>
    <lineage>
        <taxon>Eukaryota</taxon>
        <taxon>Fungi</taxon>
        <taxon>Dikarya</taxon>
        <taxon>Ascomycota</taxon>
        <taxon>Pezizomycotina</taxon>
        <taxon>Eurotiomycetes</taxon>
        <taxon>Eurotiomycetidae</taxon>
        <taxon>Eurotiales</taxon>
        <taxon>Trichocomaceae</taxon>
        <taxon>Talaromyces</taxon>
        <taxon>Talaromyces sect. Talaromyces</taxon>
    </lineage>
</organism>
<feature type="compositionally biased region" description="Acidic residues" evidence="13">
    <location>
        <begin position="1442"/>
        <end position="1457"/>
    </location>
</feature>
<feature type="region of interest" description="Disordered" evidence="13">
    <location>
        <begin position="1365"/>
        <end position="1467"/>
    </location>
</feature>
<dbReference type="GO" id="GO:0006351">
    <property type="term" value="P:DNA-templated transcription"/>
    <property type="evidence" value="ECO:0007669"/>
    <property type="project" value="InterPro"/>
</dbReference>
<dbReference type="FunFam" id="4.10.860.120:FF:000006">
    <property type="entry name" value="DNA-directed RNA polymerase subunit"/>
    <property type="match status" value="1"/>
</dbReference>